<dbReference type="GO" id="GO:0006820">
    <property type="term" value="P:monoatomic anion transport"/>
    <property type="evidence" value="ECO:0007669"/>
    <property type="project" value="InterPro"/>
</dbReference>
<comment type="caution">
    <text evidence="7">The sequence shown here is derived from an EMBL/GenBank/DDBJ whole genome shotgun (WGS) entry which is preliminary data.</text>
</comment>
<reference evidence="7" key="2">
    <citation type="journal article" date="2021" name="Genome Biol. Evol.">
        <title>Developing a high-quality reference genome for a parasitic bivalve with doubly uniparental inheritance (Bivalvia: Unionida).</title>
        <authorList>
            <person name="Smith C.H."/>
        </authorList>
    </citation>
    <scope>NUCLEOTIDE SEQUENCE</scope>
    <source>
        <strain evidence="7">CHS0354</strain>
        <tissue evidence="7">Mantle</tissue>
    </source>
</reference>
<dbReference type="GO" id="GO:0008510">
    <property type="term" value="F:sodium:bicarbonate symporter activity"/>
    <property type="evidence" value="ECO:0007669"/>
    <property type="project" value="TreeGrafter"/>
</dbReference>
<evidence type="ECO:0000256" key="5">
    <source>
        <dbReference type="SAM" id="Phobius"/>
    </source>
</evidence>
<accession>A0AAE0TKU7</accession>
<sequence length="264" mass="29018">MAAAITGVIYALFSGQPLNIIGSTGPMLVLEGILYRFCKDNGWDFMPFRLLIGLWTTLFLMLVVAFDLSALVKFITRFTEECFACLIAIIFIYEAFAKVADIQHFAPVHFFPSQNISICKCVLPFLANISNWNITHTPAVFKIILANNDTVDSDISSNLTASALLSNLGVESCKALGGTSMGDACGTANYVPDVFFFSWLLFLGTFTLAMVLEKFRNSLFFPTFIRQTVSDFAVLIAIIVMVCLDAATGIHTPKLSVPTEFKVV</sequence>
<evidence type="ECO:0000256" key="1">
    <source>
        <dbReference type="ARBA" id="ARBA00004141"/>
    </source>
</evidence>
<gene>
    <name evidence="7" type="ORF">CHS0354_014101</name>
</gene>
<name>A0AAE0TKU7_9BIVA</name>
<comment type="subcellular location">
    <subcellularLocation>
        <location evidence="1">Membrane</location>
        <topology evidence="1">Multi-pass membrane protein</topology>
    </subcellularLocation>
</comment>
<feature type="transmembrane region" description="Helical" evidence="5">
    <location>
        <begin position="194"/>
        <end position="212"/>
    </location>
</feature>
<dbReference type="GO" id="GO:0051453">
    <property type="term" value="P:regulation of intracellular pH"/>
    <property type="evidence" value="ECO:0007669"/>
    <property type="project" value="TreeGrafter"/>
</dbReference>
<reference evidence="7" key="1">
    <citation type="journal article" date="2021" name="Genome Biol. Evol.">
        <title>A High-Quality Reference Genome for a Parasitic Bivalve with Doubly Uniparental Inheritance (Bivalvia: Unionida).</title>
        <authorList>
            <person name="Smith C.H."/>
        </authorList>
    </citation>
    <scope>NUCLEOTIDE SEQUENCE</scope>
    <source>
        <strain evidence="7">CHS0354</strain>
    </source>
</reference>
<dbReference type="PANTHER" id="PTHR11453:SF36">
    <property type="entry name" value="ANION EXCHANGE PROTEIN"/>
    <property type="match status" value="1"/>
</dbReference>
<evidence type="ECO:0000313" key="7">
    <source>
        <dbReference type="EMBL" id="KAK3611755.1"/>
    </source>
</evidence>
<evidence type="ECO:0000259" key="6">
    <source>
        <dbReference type="Pfam" id="PF00955"/>
    </source>
</evidence>
<keyword evidence="4 5" id="KW-0472">Membrane</keyword>
<keyword evidence="8" id="KW-1185">Reference proteome</keyword>
<protein>
    <recommendedName>
        <fullName evidence="6">Bicarbonate transporter-like transmembrane domain-containing protein</fullName>
    </recommendedName>
</protein>
<feature type="domain" description="Bicarbonate transporter-like transmembrane" evidence="6">
    <location>
        <begin position="2"/>
        <end position="263"/>
    </location>
</feature>
<dbReference type="GO" id="GO:0005452">
    <property type="term" value="F:solute:inorganic anion antiporter activity"/>
    <property type="evidence" value="ECO:0007669"/>
    <property type="project" value="InterPro"/>
</dbReference>
<dbReference type="EMBL" id="JAEAOA010000869">
    <property type="protein sequence ID" value="KAK3611755.1"/>
    <property type="molecule type" value="Genomic_DNA"/>
</dbReference>
<dbReference type="Proteomes" id="UP001195483">
    <property type="component" value="Unassembled WGS sequence"/>
</dbReference>
<keyword evidence="3 5" id="KW-1133">Transmembrane helix</keyword>
<feature type="transmembrane region" description="Helical" evidence="5">
    <location>
        <begin position="78"/>
        <end position="96"/>
    </location>
</feature>
<feature type="transmembrane region" description="Helical" evidence="5">
    <location>
        <begin position="232"/>
        <end position="251"/>
    </location>
</feature>
<evidence type="ECO:0000313" key="8">
    <source>
        <dbReference type="Proteomes" id="UP001195483"/>
    </source>
</evidence>
<dbReference type="Pfam" id="PF00955">
    <property type="entry name" value="HCO3_cotransp"/>
    <property type="match status" value="1"/>
</dbReference>
<keyword evidence="2 5" id="KW-0812">Transmembrane</keyword>
<dbReference type="AlphaFoldDB" id="A0AAE0TKU7"/>
<organism evidence="7 8">
    <name type="scientific">Potamilus streckersoni</name>
    <dbReference type="NCBI Taxonomy" id="2493646"/>
    <lineage>
        <taxon>Eukaryota</taxon>
        <taxon>Metazoa</taxon>
        <taxon>Spiralia</taxon>
        <taxon>Lophotrochozoa</taxon>
        <taxon>Mollusca</taxon>
        <taxon>Bivalvia</taxon>
        <taxon>Autobranchia</taxon>
        <taxon>Heteroconchia</taxon>
        <taxon>Palaeoheterodonta</taxon>
        <taxon>Unionida</taxon>
        <taxon>Unionoidea</taxon>
        <taxon>Unionidae</taxon>
        <taxon>Ambleminae</taxon>
        <taxon>Lampsilini</taxon>
        <taxon>Potamilus</taxon>
    </lineage>
</organism>
<dbReference type="PRINTS" id="PR01231">
    <property type="entry name" value="HCO3TRNSPORT"/>
</dbReference>
<dbReference type="GO" id="GO:0005886">
    <property type="term" value="C:plasma membrane"/>
    <property type="evidence" value="ECO:0007669"/>
    <property type="project" value="TreeGrafter"/>
</dbReference>
<proteinExistence type="predicted"/>
<evidence type="ECO:0000256" key="4">
    <source>
        <dbReference type="ARBA" id="ARBA00023136"/>
    </source>
</evidence>
<dbReference type="InterPro" id="IPR003020">
    <property type="entry name" value="HCO3_transpt_euk"/>
</dbReference>
<reference evidence="7" key="3">
    <citation type="submission" date="2023-05" db="EMBL/GenBank/DDBJ databases">
        <authorList>
            <person name="Smith C.H."/>
        </authorList>
    </citation>
    <scope>NUCLEOTIDE SEQUENCE</scope>
    <source>
        <strain evidence="7">CHS0354</strain>
        <tissue evidence="7">Mantle</tissue>
    </source>
</reference>
<dbReference type="PANTHER" id="PTHR11453">
    <property type="entry name" value="ANION EXCHANGE PROTEIN"/>
    <property type="match status" value="1"/>
</dbReference>
<evidence type="ECO:0000256" key="3">
    <source>
        <dbReference type="ARBA" id="ARBA00022989"/>
    </source>
</evidence>
<feature type="transmembrane region" description="Helical" evidence="5">
    <location>
        <begin position="46"/>
        <end position="66"/>
    </location>
</feature>
<evidence type="ECO:0000256" key="2">
    <source>
        <dbReference type="ARBA" id="ARBA00022692"/>
    </source>
</evidence>
<dbReference type="InterPro" id="IPR011531">
    <property type="entry name" value="HCO3_transpt-like_TM_dom"/>
</dbReference>